<dbReference type="PROSITE" id="PS50887">
    <property type="entry name" value="GGDEF"/>
    <property type="match status" value="1"/>
</dbReference>
<dbReference type="SMART" id="SM00267">
    <property type="entry name" value="GGDEF"/>
    <property type="match status" value="1"/>
</dbReference>
<dbReference type="AlphaFoldDB" id="A0A221KA31"/>
<dbReference type="InterPro" id="IPR029787">
    <property type="entry name" value="Nucleotide_cyclase"/>
</dbReference>
<dbReference type="InterPro" id="IPR000160">
    <property type="entry name" value="GGDEF_dom"/>
</dbReference>
<dbReference type="Pfam" id="PF01590">
    <property type="entry name" value="GAF"/>
    <property type="match status" value="1"/>
</dbReference>
<dbReference type="SUPFAM" id="SSF55781">
    <property type="entry name" value="GAF domain-like"/>
    <property type="match status" value="1"/>
</dbReference>
<keyword evidence="4" id="KW-0418">Kinase</keyword>
<dbReference type="EMBL" id="CP022423">
    <property type="protein sequence ID" value="ASM75839.1"/>
    <property type="molecule type" value="Genomic_DNA"/>
</dbReference>
<sequence length="319" mass="35242">MGVDVPVARLVSTLPAGRFEDTTRAVLAFLRQRFGFDLWMLTRTEGDDWIVLHCEDHGYGMRPGTVLRWSDSFCMRMVAGQGPHIAPCAAQVPAYASAPIGQQVPIQAYVGLPLWLADGALFGTLCAIDPHEQPAALQQEQPLLELLAQLLSAVLQLELHATEATRRAERLHIESLTDGLTGLYNRRAWQQLMQAEEERCRCYGVPAVVITLDLDDLKRINDTQGHAAGDRLIQRTAETLRQAVRTGDVVARLGGDEFGILCATCDRDTGESLQVRCQTALAAEGIRASIGHAVRHPSHDLIAAWESADQRMYAMKRQR</sequence>
<accession>A0A221KA31</accession>
<protein>
    <recommendedName>
        <fullName evidence="1">diguanylate cyclase</fullName>
        <ecNumber evidence="1">2.7.7.65</ecNumber>
    </recommendedName>
</protein>
<comment type="catalytic activity">
    <reaction evidence="2">
        <text>2 GTP = 3',3'-c-di-GMP + 2 diphosphate</text>
        <dbReference type="Rhea" id="RHEA:24898"/>
        <dbReference type="ChEBI" id="CHEBI:33019"/>
        <dbReference type="ChEBI" id="CHEBI:37565"/>
        <dbReference type="ChEBI" id="CHEBI:58805"/>
        <dbReference type="EC" id="2.7.7.65"/>
    </reaction>
</comment>
<dbReference type="InterPro" id="IPR003018">
    <property type="entry name" value="GAF"/>
</dbReference>
<keyword evidence="5" id="KW-1185">Reference proteome</keyword>
<organism evidence="4 5">
    <name type="scientific">Vitreoscilla filiformis</name>
    <dbReference type="NCBI Taxonomy" id="63"/>
    <lineage>
        <taxon>Bacteria</taxon>
        <taxon>Pseudomonadati</taxon>
        <taxon>Pseudomonadota</taxon>
        <taxon>Betaproteobacteria</taxon>
        <taxon>Neisseriales</taxon>
        <taxon>Neisseriaceae</taxon>
        <taxon>Vitreoscilla</taxon>
    </lineage>
</organism>
<dbReference type="KEGG" id="vff:VITFI_CDS0060"/>
<dbReference type="InterPro" id="IPR050469">
    <property type="entry name" value="Diguanylate_Cyclase"/>
</dbReference>
<dbReference type="InterPro" id="IPR043128">
    <property type="entry name" value="Rev_trsase/Diguanyl_cyclase"/>
</dbReference>
<gene>
    <name evidence="4" type="ORF">VITFI_CDS0060</name>
</gene>
<dbReference type="InterPro" id="IPR029016">
    <property type="entry name" value="GAF-like_dom_sf"/>
</dbReference>
<dbReference type="GO" id="GO:0043709">
    <property type="term" value="P:cell adhesion involved in single-species biofilm formation"/>
    <property type="evidence" value="ECO:0007669"/>
    <property type="project" value="TreeGrafter"/>
</dbReference>
<keyword evidence="4" id="KW-0808">Transferase</keyword>
<dbReference type="PANTHER" id="PTHR45138:SF9">
    <property type="entry name" value="DIGUANYLATE CYCLASE DGCM-RELATED"/>
    <property type="match status" value="1"/>
</dbReference>
<dbReference type="GO" id="GO:0052621">
    <property type="term" value="F:diguanylate cyclase activity"/>
    <property type="evidence" value="ECO:0007669"/>
    <property type="project" value="UniProtKB-EC"/>
</dbReference>
<dbReference type="GO" id="GO:0016301">
    <property type="term" value="F:kinase activity"/>
    <property type="evidence" value="ECO:0007669"/>
    <property type="project" value="UniProtKB-KW"/>
</dbReference>
<dbReference type="PANTHER" id="PTHR45138">
    <property type="entry name" value="REGULATORY COMPONENTS OF SENSORY TRANSDUCTION SYSTEM"/>
    <property type="match status" value="1"/>
</dbReference>
<dbReference type="CDD" id="cd01949">
    <property type="entry name" value="GGDEF"/>
    <property type="match status" value="1"/>
</dbReference>
<dbReference type="Gene3D" id="3.30.450.40">
    <property type="match status" value="1"/>
</dbReference>
<proteinExistence type="predicted"/>
<evidence type="ECO:0000259" key="3">
    <source>
        <dbReference type="PROSITE" id="PS50887"/>
    </source>
</evidence>
<evidence type="ECO:0000256" key="1">
    <source>
        <dbReference type="ARBA" id="ARBA00012528"/>
    </source>
</evidence>
<name>A0A221KA31_VITFI</name>
<evidence type="ECO:0000313" key="5">
    <source>
        <dbReference type="Proteomes" id="UP000199729"/>
    </source>
</evidence>
<dbReference type="Gene3D" id="3.30.70.270">
    <property type="match status" value="1"/>
</dbReference>
<dbReference type="SUPFAM" id="SSF55073">
    <property type="entry name" value="Nucleotide cyclase"/>
    <property type="match status" value="1"/>
</dbReference>
<dbReference type="NCBIfam" id="TIGR00254">
    <property type="entry name" value="GGDEF"/>
    <property type="match status" value="1"/>
</dbReference>
<dbReference type="GO" id="GO:0005886">
    <property type="term" value="C:plasma membrane"/>
    <property type="evidence" value="ECO:0007669"/>
    <property type="project" value="TreeGrafter"/>
</dbReference>
<dbReference type="EC" id="2.7.7.65" evidence="1"/>
<evidence type="ECO:0000313" key="4">
    <source>
        <dbReference type="EMBL" id="ASM75839.1"/>
    </source>
</evidence>
<dbReference type="SMART" id="SM00065">
    <property type="entry name" value="GAF"/>
    <property type="match status" value="1"/>
</dbReference>
<feature type="domain" description="GGDEF" evidence="3">
    <location>
        <begin position="205"/>
        <end position="319"/>
    </location>
</feature>
<dbReference type="GO" id="GO:1902201">
    <property type="term" value="P:negative regulation of bacterial-type flagellum-dependent cell motility"/>
    <property type="evidence" value="ECO:0007669"/>
    <property type="project" value="TreeGrafter"/>
</dbReference>
<dbReference type="Proteomes" id="UP000199729">
    <property type="component" value="Chromosome"/>
</dbReference>
<dbReference type="Pfam" id="PF00990">
    <property type="entry name" value="GGDEF"/>
    <property type="match status" value="1"/>
</dbReference>
<reference evidence="4 5" key="1">
    <citation type="submission" date="2017-07" db="EMBL/GenBank/DDBJ databases">
        <title>Complete Genome Sequence of the cosmetic ferment Vitreoscilla filiformis (ATCC15551).</title>
        <authorList>
            <person name="Contreras S."/>
            <person name="Sagory-Zalkind P."/>
            <person name="Blanquart H."/>
            <person name="Iltis A."/>
            <person name="Morand S.C."/>
        </authorList>
    </citation>
    <scope>NUCLEOTIDE SEQUENCE [LARGE SCALE GENOMIC DNA]</scope>
    <source>
        <strain evidence="4 5">ATCC 15551</strain>
    </source>
</reference>
<evidence type="ECO:0000256" key="2">
    <source>
        <dbReference type="ARBA" id="ARBA00034247"/>
    </source>
</evidence>